<gene>
    <name evidence="2" type="ORF">AVDCRST_MAG15-1050</name>
</gene>
<sequence length="45" mass="5056">WALIRDSLPPSFRRSTRASASRPSLFAKAATTGSLRKSRRKWLAP</sequence>
<proteinExistence type="predicted"/>
<dbReference type="EMBL" id="CADCUU010000144">
    <property type="protein sequence ID" value="CAA9401709.1"/>
    <property type="molecule type" value="Genomic_DNA"/>
</dbReference>
<name>A0A6J4P1I6_9RHOB</name>
<feature type="compositionally biased region" description="Low complexity" evidence="1">
    <location>
        <begin position="9"/>
        <end position="24"/>
    </location>
</feature>
<organism evidence="2">
    <name type="scientific">uncultured Rubellimicrobium sp</name>
    <dbReference type="NCBI Taxonomy" id="543078"/>
    <lineage>
        <taxon>Bacteria</taxon>
        <taxon>Pseudomonadati</taxon>
        <taxon>Pseudomonadota</taxon>
        <taxon>Alphaproteobacteria</taxon>
        <taxon>Rhodobacterales</taxon>
        <taxon>Roseobacteraceae</taxon>
        <taxon>Rubellimicrobium</taxon>
        <taxon>environmental samples</taxon>
    </lineage>
</organism>
<feature type="non-terminal residue" evidence="2">
    <location>
        <position position="45"/>
    </location>
</feature>
<dbReference type="AlphaFoldDB" id="A0A6J4P1I6"/>
<feature type="non-terminal residue" evidence="2">
    <location>
        <position position="1"/>
    </location>
</feature>
<evidence type="ECO:0000256" key="1">
    <source>
        <dbReference type="SAM" id="MobiDB-lite"/>
    </source>
</evidence>
<feature type="region of interest" description="Disordered" evidence="1">
    <location>
        <begin position="1"/>
        <end position="24"/>
    </location>
</feature>
<accession>A0A6J4P1I6</accession>
<evidence type="ECO:0000313" key="2">
    <source>
        <dbReference type="EMBL" id="CAA9401709.1"/>
    </source>
</evidence>
<protein>
    <submittedName>
        <fullName evidence="2">Uncharacterized protein</fullName>
    </submittedName>
</protein>
<reference evidence="2" key="1">
    <citation type="submission" date="2020-02" db="EMBL/GenBank/DDBJ databases">
        <authorList>
            <person name="Meier V. D."/>
        </authorList>
    </citation>
    <scope>NUCLEOTIDE SEQUENCE</scope>
    <source>
        <strain evidence="2">AVDCRST_MAG15</strain>
    </source>
</reference>